<feature type="region of interest" description="Disordered" evidence="1">
    <location>
        <begin position="1"/>
        <end position="39"/>
    </location>
</feature>
<dbReference type="OrthoDB" id="10070555at2759"/>
<dbReference type="OMA" id="TLNMEAQ"/>
<proteinExistence type="predicted"/>
<feature type="compositionally biased region" description="Basic and acidic residues" evidence="1">
    <location>
        <begin position="74"/>
        <end position="87"/>
    </location>
</feature>
<reference evidence="3" key="1">
    <citation type="submission" date="2015-02" db="EMBL/GenBank/DDBJ databases">
        <title>Genome sequencing for Strongylocentrotus purpuratus.</title>
        <authorList>
            <person name="Murali S."/>
            <person name="Liu Y."/>
            <person name="Vee V."/>
            <person name="English A."/>
            <person name="Wang M."/>
            <person name="Skinner E."/>
            <person name="Han Y."/>
            <person name="Muzny D.M."/>
            <person name="Worley K.C."/>
            <person name="Gibbs R.A."/>
        </authorList>
    </citation>
    <scope>NUCLEOTIDE SEQUENCE</scope>
</reference>
<feature type="region of interest" description="Disordered" evidence="1">
    <location>
        <begin position="73"/>
        <end position="111"/>
    </location>
</feature>
<dbReference type="Proteomes" id="UP000007110">
    <property type="component" value="Unassembled WGS sequence"/>
</dbReference>
<sequence>MLKQDMPSGKVLLSFESSPRGKSRYQTLAVTTDEPEPEEAKEYASFLKAQERKCGPDGYLDSNKYTHSFQVRGKVLDSKGNKPKKDGTISPALAKSAPPTLGAQSMGDLSGPKKVETVVDVMQKVAQDEREHGRRMKVIEDHMWQHRQEERDLKRAEGDLMKNQASLKRTMRDYEIAISRRKQSEDQKMLDNKQKEFFITRDYVHQKEGLTKKNIEKTVAKQQQLKDEDRKLLLSVGDLERKYRAKMDEIELRRIEVQKLSEEFTKRMVLKEEETHRLNNELTDLALNINMEIKKNQTVIKDTREDALAEGNDRWRQTNETERKYEQKLKKTKDKADVFENSKRKLSLDKSLARTGMEEKIRDEGRALLDTRNQLGDNRFTQKKLQEEALNTKLDLTNRKIERRLQIHNARREKRLQNITTDKKGQHKASVAKWTERYSKKYYDASRRQNEDAMKHAQRTVSKLEEIEHNISNRVRDSELSRKQQEQQARRLSSKLAEMKRQHQMLIKQQMIDCANKERDLEQKLLRQQSELAKAHTNREEGYLTLQKHRMSMVEDVNILSETAREHQRLMRIGQKSDVLSSVP</sequence>
<organism evidence="2 3">
    <name type="scientific">Strongylocentrotus purpuratus</name>
    <name type="common">Purple sea urchin</name>
    <dbReference type="NCBI Taxonomy" id="7668"/>
    <lineage>
        <taxon>Eukaryota</taxon>
        <taxon>Metazoa</taxon>
        <taxon>Echinodermata</taxon>
        <taxon>Eleutherozoa</taxon>
        <taxon>Echinozoa</taxon>
        <taxon>Echinoidea</taxon>
        <taxon>Euechinoidea</taxon>
        <taxon>Echinacea</taxon>
        <taxon>Camarodonta</taxon>
        <taxon>Echinidea</taxon>
        <taxon>Strongylocentrotidae</taxon>
        <taxon>Strongylocentrotus</taxon>
    </lineage>
</organism>
<dbReference type="EnsemblMetazoa" id="XM_011664702">
    <property type="protein sequence ID" value="XP_011663004"/>
    <property type="gene ID" value="LOC581159"/>
</dbReference>
<dbReference type="InParanoid" id="A0A7M7LSM3"/>
<evidence type="ECO:0000313" key="3">
    <source>
        <dbReference type="Proteomes" id="UP000007110"/>
    </source>
</evidence>
<dbReference type="RefSeq" id="XP_011663004.2">
    <property type="nucleotide sequence ID" value="XM_011664702.2"/>
</dbReference>
<dbReference type="EnsemblMetazoa" id="XM_781172">
    <property type="protein sequence ID" value="XP_786265"/>
    <property type="gene ID" value="LOC581159"/>
</dbReference>
<feature type="region of interest" description="Disordered" evidence="1">
    <location>
        <begin position="473"/>
        <end position="496"/>
    </location>
</feature>
<feature type="compositionally biased region" description="Basic and acidic residues" evidence="1">
    <location>
        <begin position="473"/>
        <end position="489"/>
    </location>
</feature>
<dbReference type="AlphaFoldDB" id="A0A7M7LSM3"/>
<accession>A0A7M7LSM3</accession>
<name>A0A7M7LSM3_STRPU</name>
<dbReference type="GeneID" id="581159"/>
<protein>
    <submittedName>
        <fullName evidence="2">Uncharacterized protein</fullName>
    </submittedName>
</protein>
<evidence type="ECO:0000313" key="2">
    <source>
        <dbReference type="EnsemblMetazoa" id="XP_011663004"/>
    </source>
</evidence>
<keyword evidence="3" id="KW-1185">Reference proteome</keyword>
<dbReference type="KEGG" id="spu:581159"/>
<evidence type="ECO:0000256" key="1">
    <source>
        <dbReference type="SAM" id="MobiDB-lite"/>
    </source>
</evidence>
<dbReference type="RefSeq" id="XP_786265.4">
    <property type="nucleotide sequence ID" value="XM_781172.5"/>
</dbReference>
<reference evidence="2" key="2">
    <citation type="submission" date="2021-01" db="UniProtKB">
        <authorList>
            <consortium name="EnsemblMetazoa"/>
        </authorList>
    </citation>
    <scope>IDENTIFICATION</scope>
</reference>